<feature type="domain" description="Glycosyl transferase family 1" evidence="1">
    <location>
        <begin position="186"/>
        <end position="347"/>
    </location>
</feature>
<dbReference type="PANTHER" id="PTHR12526">
    <property type="entry name" value="GLYCOSYLTRANSFERASE"/>
    <property type="match status" value="1"/>
</dbReference>
<dbReference type="RefSeq" id="WP_169575196.1">
    <property type="nucleotide sequence ID" value="NZ_JABBFV010000028.1"/>
</dbReference>
<protein>
    <submittedName>
        <fullName evidence="2">Glycosyltransferase</fullName>
    </submittedName>
</protein>
<dbReference type="CDD" id="cd03801">
    <property type="entry name" value="GT4_PimA-like"/>
    <property type="match status" value="1"/>
</dbReference>
<dbReference type="Gene3D" id="3.40.50.2000">
    <property type="entry name" value="Glycogen Phosphorylase B"/>
    <property type="match status" value="1"/>
</dbReference>
<dbReference type="AlphaFoldDB" id="A0A7X9WZN3"/>
<keyword evidence="3" id="KW-1185">Reference proteome</keyword>
<dbReference type="InterPro" id="IPR001296">
    <property type="entry name" value="Glyco_trans_1"/>
</dbReference>
<dbReference type="Pfam" id="PF00534">
    <property type="entry name" value="Glycos_transf_1"/>
    <property type="match status" value="1"/>
</dbReference>
<evidence type="ECO:0000313" key="2">
    <source>
        <dbReference type="EMBL" id="NML12867.1"/>
    </source>
</evidence>
<comment type="caution">
    <text evidence="2">The sequence shown here is derived from an EMBL/GenBank/DDBJ whole genome shotgun (WGS) entry which is preliminary data.</text>
</comment>
<dbReference type="EMBL" id="JABBFV010000028">
    <property type="protein sequence ID" value="NML12867.1"/>
    <property type="molecule type" value="Genomic_DNA"/>
</dbReference>
<organism evidence="2 3">
    <name type="scientific">Sphingobium psychrophilum</name>
    <dbReference type="NCBI Taxonomy" id="2728834"/>
    <lineage>
        <taxon>Bacteria</taxon>
        <taxon>Pseudomonadati</taxon>
        <taxon>Pseudomonadota</taxon>
        <taxon>Alphaproteobacteria</taxon>
        <taxon>Sphingomonadales</taxon>
        <taxon>Sphingomonadaceae</taxon>
        <taxon>Sphingobium</taxon>
    </lineage>
</organism>
<dbReference type="GO" id="GO:0016757">
    <property type="term" value="F:glycosyltransferase activity"/>
    <property type="evidence" value="ECO:0007669"/>
    <property type="project" value="InterPro"/>
</dbReference>
<keyword evidence="2" id="KW-0808">Transferase</keyword>
<dbReference type="Proteomes" id="UP000519023">
    <property type="component" value="Unassembled WGS sequence"/>
</dbReference>
<name>A0A7X9WZN3_9SPHN</name>
<reference evidence="2 3" key="1">
    <citation type="submission" date="2020-04" db="EMBL/GenBank/DDBJ databases">
        <title>Sphingobium sp. AR-3-1 isolated from Arctic soil.</title>
        <authorList>
            <person name="Dahal R.H."/>
            <person name="Chaudhary D.K."/>
        </authorList>
    </citation>
    <scope>NUCLEOTIDE SEQUENCE [LARGE SCALE GENOMIC DNA]</scope>
    <source>
        <strain evidence="2 3">AR-3-1</strain>
    </source>
</reference>
<dbReference type="SUPFAM" id="SSF53756">
    <property type="entry name" value="UDP-Glycosyltransferase/glycogen phosphorylase"/>
    <property type="match status" value="1"/>
</dbReference>
<proteinExistence type="predicted"/>
<accession>A0A7X9WZN3</accession>
<evidence type="ECO:0000313" key="3">
    <source>
        <dbReference type="Proteomes" id="UP000519023"/>
    </source>
</evidence>
<evidence type="ECO:0000259" key="1">
    <source>
        <dbReference type="Pfam" id="PF00534"/>
    </source>
</evidence>
<sequence>MKRLLVVQASGDFREVHLQRQRSGVEYQFGQIYMLDELNRIARRYGQAGILSCAAPRHVLRLPSGVTLMGAGAGRACDTKSVLAMVADYDPTHLVVQAPLPKLIRWGIAGARDVACVLTRLPAINPVARHLGMARLPAMLNDRGVSLVAGHTMSGAKALVDMGVAAHKVVPWDFVHERTPHLFAAKQLPDRQPHRLLYVGRIDEKKGVGDLIRALALLKGRRDVHLEIIGQGHIDKMQALGISLGLFQKIRFLGQIPNYQIPARMNAADAVIMADRATFPMGLPLTVYEALVSRTPIIASHRPLLAGHFTDRENALLFRAGNPKALADAIDMLLADQLLYARISRNAMASWTALQRSVKWGQMLDRWMSGEAQDRAWLAAQSYGVLMAKQVTDG</sequence>
<gene>
    <name evidence="2" type="ORF">HHL08_22495</name>
</gene>